<dbReference type="AlphaFoldDB" id="A0AAW9SDR6"/>
<accession>A0AAW9SDR6</accession>
<keyword evidence="5" id="KW-0998">Cell outer membrane</keyword>
<keyword evidence="8" id="KW-1185">Reference proteome</keyword>
<gene>
    <name evidence="7" type="ORF">ABFB10_07655</name>
</gene>
<dbReference type="InterPro" id="IPR010583">
    <property type="entry name" value="MipA"/>
</dbReference>
<name>A0AAW9SDR6_9RHOB</name>
<evidence type="ECO:0000256" key="4">
    <source>
        <dbReference type="ARBA" id="ARBA00023136"/>
    </source>
</evidence>
<organism evidence="7 8">
    <name type="scientific">Ponticoccus litoralis</name>
    <dbReference type="NCBI Taxonomy" id="422297"/>
    <lineage>
        <taxon>Bacteria</taxon>
        <taxon>Pseudomonadati</taxon>
        <taxon>Pseudomonadota</taxon>
        <taxon>Alphaproteobacteria</taxon>
        <taxon>Rhodobacterales</taxon>
        <taxon>Roseobacteraceae</taxon>
        <taxon>Ponticoccus</taxon>
    </lineage>
</organism>
<keyword evidence="3 6" id="KW-0732">Signal</keyword>
<feature type="signal peptide" evidence="6">
    <location>
        <begin position="1"/>
        <end position="19"/>
    </location>
</feature>
<dbReference type="PANTHER" id="PTHR38776:SF1">
    <property type="entry name" value="MLTA-INTERACTING PROTEIN-RELATED"/>
    <property type="match status" value="1"/>
</dbReference>
<dbReference type="PANTHER" id="PTHR38776">
    <property type="entry name" value="MLTA-INTERACTING PROTEIN-RELATED"/>
    <property type="match status" value="1"/>
</dbReference>
<reference evidence="7 8" key="1">
    <citation type="submission" date="2024-05" db="EMBL/GenBank/DDBJ databases">
        <title>Genome sequence of Ponticoccus litoralis KCCM 90028.</title>
        <authorList>
            <person name="Kim J.M."/>
            <person name="Lee J.K."/>
            <person name="Choi B.J."/>
            <person name="Bayburt H."/>
            <person name="Baek J.H."/>
            <person name="Jeon C.O."/>
        </authorList>
    </citation>
    <scope>NUCLEOTIDE SEQUENCE [LARGE SCALE GENOMIC DNA]</scope>
    <source>
        <strain evidence="7 8">KCCM 90028</strain>
    </source>
</reference>
<proteinExistence type="inferred from homology"/>
<evidence type="ECO:0000313" key="7">
    <source>
        <dbReference type="EMBL" id="MEN9060937.1"/>
    </source>
</evidence>
<keyword evidence="4" id="KW-0472">Membrane</keyword>
<comment type="caution">
    <text evidence="7">The sequence shown here is derived from an EMBL/GenBank/DDBJ whole genome shotgun (WGS) entry which is preliminary data.</text>
</comment>
<evidence type="ECO:0000256" key="1">
    <source>
        <dbReference type="ARBA" id="ARBA00004442"/>
    </source>
</evidence>
<dbReference type="GO" id="GO:0009279">
    <property type="term" value="C:cell outer membrane"/>
    <property type="evidence" value="ECO:0007669"/>
    <property type="project" value="UniProtKB-SubCell"/>
</dbReference>
<dbReference type="EMBL" id="JBDNCH010000002">
    <property type="protein sequence ID" value="MEN9060937.1"/>
    <property type="molecule type" value="Genomic_DNA"/>
</dbReference>
<feature type="chain" id="PRO_5043757266" evidence="6">
    <location>
        <begin position="20"/>
        <end position="240"/>
    </location>
</feature>
<sequence>MRTAALTALALALPLAAQAEQLTFEIGAGVGAAPAYEGSDDYKAGPSLSGSVSRLDFLFFNIDRGDGLGFGFGPSFRLLSERTENDYSRLAGIDDVDTALELGLKLSYRWQQAEIFGALRKGVTGHDGLVLDLGGDAILAAAPRTEVRVGPRLSFANDAYADTYFDVPTGAALAAYDADAGLYAYGLEMSVRHDFNESWAVQGTVGWTHLTGSMADSPVVQERDSDRVSVQVIRTFDWRW</sequence>
<dbReference type="RefSeq" id="WP_347166064.1">
    <property type="nucleotide sequence ID" value="NZ_JBDNCH010000002.1"/>
</dbReference>
<evidence type="ECO:0000256" key="5">
    <source>
        <dbReference type="ARBA" id="ARBA00023237"/>
    </source>
</evidence>
<evidence type="ECO:0000313" key="8">
    <source>
        <dbReference type="Proteomes" id="UP001428774"/>
    </source>
</evidence>
<evidence type="ECO:0000256" key="3">
    <source>
        <dbReference type="ARBA" id="ARBA00022729"/>
    </source>
</evidence>
<evidence type="ECO:0000256" key="2">
    <source>
        <dbReference type="ARBA" id="ARBA00005722"/>
    </source>
</evidence>
<dbReference type="Pfam" id="PF06629">
    <property type="entry name" value="MipA"/>
    <property type="match status" value="1"/>
</dbReference>
<evidence type="ECO:0000256" key="6">
    <source>
        <dbReference type="SAM" id="SignalP"/>
    </source>
</evidence>
<dbReference type="Proteomes" id="UP001428774">
    <property type="component" value="Unassembled WGS sequence"/>
</dbReference>
<comment type="similarity">
    <text evidence="2">Belongs to the MipA/OmpV family.</text>
</comment>
<comment type="subcellular location">
    <subcellularLocation>
        <location evidence="1">Cell outer membrane</location>
    </subcellularLocation>
</comment>
<protein>
    <submittedName>
        <fullName evidence="7">MipA/OmpV family protein</fullName>
    </submittedName>
</protein>